<dbReference type="SUPFAM" id="SSF110836">
    <property type="entry name" value="Hypothetical protein SAV1430"/>
    <property type="match status" value="1"/>
</dbReference>
<dbReference type="SMART" id="SM00932">
    <property type="entry name" value="Nfu_N"/>
    <property type="match status" value="1"/>
</dbReference>
<sequence length="285" mass="30595">MFIQVEQTTTADMLRFLPGRSVLGSGRVRFDDAARAAAASPLAARIFELPDVTAVVLESDSLLVGKAEGEGTVEWRQLKPMVLAAIMDHYLTGLPVVNGSAHSAAPEAEAAERPEVEQDIIDLLEARIRPGMVRSGGDVSFVAFEPMTGTVRLRITASRFSEPLFALQVRIENTLVHHIPEVSRVACELAGDDADVAGPVAERIRALLDQEINPAIAAHGGYISLVSLEEDVAYLRMDGGCQGCGMADVTLREGVAARIREAVPEIADVRDVTDHGQGANPYYQP</sequence>
<dbReference type="InterPro" id="IPR035433">
    <property type="entry name" value="NFU1-like"/>
</dbReference>
<dbReference type="InterPro" id="IPR034904">
    <property type="entry name" value="FSCA_dom_sf"/>
</dbReference>
<keyword evidence="4" id="KW-1185">Reference proteome</keyword>
<dbReference type="GO" id="GO:0016226">
    <property type="term" value="P:iron-sulfur cluster assembly"/>
    <property type="evidence" value="ECO:0007669"/>
    <property type="project" value="InterPro"/>
</dbReference>
<evidence type="ECO:0000259" key="2">
    <source>
        <dbReference type="SMART" id="SM00932"/>
    </source>
</evidence>
<accession>A0A1Y5S4G6</accession>
<dbReference type="Pfam" id="PF01106">
    <property type="entry name" value="NifU"/>
    <property type="match status" value="2"/>
</dbReference>
<feature type="domain" description="Scaffold protein Nfu/NifU N-terminal" evidence="2">
    <location>
        <begin position="3"/>
        <end position="93"/>
    </location>
</feature>
<dbReference type="RefSeq" id="WP_085882442.1">
    <property type="nucleotide sequence ID" value="NZ_FWFR01000001.1"/>
</dbReference>
<gene>
    <name evidence="3" type="primary">nfuA_2</name>
    <name evidence="3" type="ORF">OCH7691_01194</name>
</gene>
<dbReference type="PIRSF" id="PIRSF036773">
    <property type="entry name" value="HIRIP5"/>
    <property type="match status" value="1"/>
</dbReference>
<dbReference type="InterPro" id="IPR036498">
    <property type="entry name" value="Nfu/NifU_N_sf"/>
</dbReference>
<dbReference type="PANTHER" id="PTHR11178:SF1">
    <property type="entry name" value="NFU1 IRON-SULFUR CLUSTER SCAFFOLD HOMOLOG, MITOCHONDRIAL"/>
    <property type="match status" value="1"/>
</dbReference>
<dbReference type="Proteomes" id="UP000193200">
    <property type="component" value="Unassembled WGS sequence"/>
</dbReference>
<dbReference type="Pfam" id="PF08712">
    <property type="entry name" value="Nfu_N"/>
    <property type="match status" value="1"/>
</dbReference>
<name>A0A1Y5S4G6_9PROT</name>
<dbReference type="GO" id="GO:0005506">
    <property type="term" value="F:iron ion binding"/>
    <property type="evidence" value="ECO:0007669"/>
    <property type="project" value="InterPro"/>
</dbReference>
<dbReference type="Gene3D" id="3.30.300.130">
    <property type="entry name" value="Fe-S cluster assembly (FSCA)"/>
    <property type="match status" value="2"/>
</dbReference>
<proteinExistence type="inferred from homology"/>
<reference evidence="3 4" key="1">
    <citation type="submission" date="2017-03" db="EMBL/GenBank/DDBJ databases">
        <authorList>
            <person name="Afonso C.L."/>
            <person name="Miller P.J."/>
            <person name="Scott M.A."/>
            <person name="Spackman E."/>
            <person name="Goraichik I."/>
            <person name="Dimitrov K.M."/>
            <person name="Suarez D.L."/>
            <person name="Swayne D.E."/>
        </authorList>
    </citation>
    <scope>NUCLEOTIDE SEQUENCE [LARGE SCALE GENOMIC DNA]</scope>
    <source>
        <strain evidence="3 4">CECT 7691</strain>
    </source>
</reference>
<dbReference type="AlphaFoldDB" id="A0A1Y5S4G6"/>
<dbReference type="EMBL" id="FWFR01000001">
    <property type="protein sequence ID" value="SLN32377.1"/>
    <property type="molecule type" value="Genomic_DNA"/>
</dbReference>
<comment type="similarity">
    <text evidence="1">Belongs to the NifU family.</text>
</comment>
<evidence type="ECO:0000313" key="3">
    <source>
        <dbReference type="EMBL" id="SLN32377.1"/>
    </source>
</evidence>
<evidence type="ECO:0000313" key="4">
    <source>
        <dbReference type="Proteomes" id="UP000193200"/>
    </source>
</evidence>
<dbReference type="InParanoid" id="A0A1Y5S4G6"/>
<dbReference type="PANTHER" id="PTHR11178">
    <property type="entry name" value="IRON-SULFUR CLUSTER SCAFFOLD PROTEIN NFU-RELATED"/>
    <property type="match status" value="1"/>
</dbReference>
<protein>
    <submittedName>
        <fullName evidence="3">Fe/S biogenesis protein NfuA</fullName>
    </submittedName>
</protein>
<dbReference type="InterPro" id="IPR001075">
    <property type="entry name" value="NIF_FeS_clus_asmbl_NifU_C"/>
</dbReference>
<dbReference type="Gene3D" id="3.30.1370.70">
    <property type="entry name" value="Scaffold protein Nfu/NifU, N-terminal domain"/>
    <property type="match status" value="1"/>
</dbReference>
<dbReference type="GO" id="GO:0051536">
    <property type="term" value="F:iron-sulfur cluster binding"/>
    <property type="evidence" value="ECO:0007669"/>
    <property type="project" value="InterPro"/>
</dbReference>
<dbReference type="InterPro" id="IPR014824">
    <property type="entry name" value="Nfu/NifU_N"/>
</dbReference>
<organism evidence="3 4">
    <name type="scientific">Oceanibacterium hippocampi</name>
    <dbReference type="NCBI Taxonomy" id="745714"/>
    <lineage>
        <taxon>Bacteria</taxon>
        <taxon>Pseudomonadati</taxon>
        <taxon>Pseudomonadota</taxon>
        <taxon>Alphaproteobacteria</taxon>
        <taxon>Sneathiellales</taxon>
        <taxon>Sneathiellaceae</taxon>
        <taxon>Oceanibacterium</taxon>
    </lineage>
</organism>
<evidence type="ECO:0000256" key="1">
    <source>
        <dbReference type="ARBA" id="ARBA00006420"/>
    </source>
</evidence>
<dbReference type="SUPFAM" id="SSF117916">
    <property type="entry name" value="Fe-S cluster assembly (FSCA) domain-like"/>
    <property type="match status" value="2"/>
</dbReference>